<reference evidence="6" key="1">
    <citation type="submission" date="2020-11" db="EMBL/GenBank/DDBJ databases">
        <title>Nocardia NEAU-351.nov., a novel actinomycete isolated from the cow dung.</title>
        <authorList>
            <person name="Zhang X."/>
        </authorList>
    </citation>
    <scope>NUCLEOTIDE SEQUENCE</scope>
    <source>
        <strain evidence="6">NEAU-351</strain>
    </source>
</reference>
<dbReference type="GO" id="GO:0046872">
    <property type="term" value="F:metal ion binding"/>
    <property type="evidence" value="ECO:0007669"/>
    <property type="project" value="UniProtKB-KW"/>
</dbReference>
<keyword evidence="7" id="KW-1185">Reference proteome</keyword>
<dbReference type="InterPro" id="IPR029149">
    <property type="entry name" value="Creatin/AminoP/Spt16_N"/>
</dbReference>
<dbReference type="InterPro" id="IPR001131">
    <property type="entry name" value="Peptidase_M24B_aminopep-P_CS"/>
</dbReference>
<dbReference type="InterPro" id="IPR036005">
    <property type="entry name" value="Creatinase/aminopeptidase-like"/>
</dbReference>
<dbReference type="SUPFAM" id="SSF55920">
    <property type="entry name" value="Creatinase/aminopeptidase"/>
    <property type="match status" value="1"/>
</dbReference>
<organism evidence="6 7">
    <name type="scientific">Nocardia bovistercoris</name>
    <dbReference type="NCBI Taxonomy" id="2785916"/>
    <lineage>
        <taxon>Bacteria</taxon>
        <taxon>Bacillati</taxon>
        <taxon>Actinomycetota</taxon>
        <taxon>Actinomycetes</taxon>
        <taxon>Mycobacteriales</taxon>
        <taxon>Nocardiaceae</taxon>
        <taxon>Nocardia</taxon>
    </lineage>
</organism>
<dbReference type="PROSITE" id="PS00491">
    <property type="entry name" value="PROLINE_PEPTIDASE"/>
    <property type="match status" value="1"/>
</dbReference>
<dbReference type="InterPro" id="IPR050659">
    <property type="entry name" value="Peptidase_M24B"/>
</dbReference>
<dbReference type="PANTHER" id="PTHR46112:SF3">
    <property type="entry name" value="AMINOPEPTIDASE YPDF"/>
    <property type="match status" value="1"/>
</dbReference>
<accession>A0A931IGP6</accession>
<comment type="caution">
    <text evidence="6">The sequence shown here is derived from an EMBL/GenBank/DDBJ whole genome shotgun (WGS) entry which is preliminary data.</text>
</comment>
<dbReference type="InterPro" id="IPR000587">
    <property type="entry name" value="Creatinase_N"/>
</dbReference>
<dbReference type="InterPro" id="IPR000994">
    <property type="entry name" value="Pept_M24"/>
</dbReference>
<feature type="domain" description="Creatinase N-terminal" evidence="5">
    <location>
        <begin position="17"/>
        <end position="149"/>
    </location>
</feature>
<keyword evidence="2" id="KW-0378">Hydrolase</keyword>
<evidence type="ECO:0000259" key="5">
    <source>
        <dbReference type="Pfam" id="PF01321"/>
    </source>
</evidence>
<sequence>MSSHTESRFAADVYGERLERAVELMRAAHLDALLITPGPDLRYLIGSSAQSFERLTCLVIPADGATPSVVIPKLELAALAGSAAGELGLSVLDWVDGVDPYQVVKSTLHAGSRIAVADAMPALHLIPLATSFSGLPVSATPVLRDLRMIKDAAEIDALRRAGAAIDRVHARMGEFLRAGRTEAQVAADITDAIVAEGHTGAEFVIVGSGPHGADPHHMVSDRVIEAGDVVVVDIGGPVDPGYFSDSTRTYVLGDPAPETAERCAVLEQAQAAAVAAARPGVTAESVDAAARDLLREAGFGDAFVHRTGHGIGLSVHEEPYIVAGNDLVLRPGMAFSIEPGIYFRGAWGARIEDIVIVTDDGCESVNARPHGLTVL</sequence>
<evidence type="ECO:0000256" key="2">
    <source>
        <dbReference type="ARBA" id="ARBA00022801"/>
    </source>
</evidence>
<keyword evidence="6" id="KW-0645">Protease</keyword>
<gene>
    <name evidence="6" type="ORF">IT779_25865</name>
</gene>
<feature type="domain" description="Peptidase M24" evidence="4">
    <location>
        <begin position="157"/>
        <end position="359"/>
    </location>
</feature>
<dbReference type="AlphaFoldDB" id="A0A931IGP6"/>
<dbReference type="Pfam" id="PF01321">
    <property type="entry name" value="Creatinase_N"/>
    <property type="match status" value="1"/>
</dbReference>
<dbReference type="Proteomes" id="UP000655751">
    <property type="component" value="Unassembled WGS sequence"/>
</dbReference>
<evidence type="ECO:0000256" key="3">
    <source>
        <dbReference type="RuleBase" id="RU000590"/>
    </source>
</evidence>
<dbReference type="GO" id="GO:0004177">
    <property type="term" value="F:aminopeptidase activity"/>
    <property type="evidence" value="ECO:0007669"/>
    <property type="project" value="UniProtKB-KW"/>
</dbReference>
<evidence type="ECO:0000313" key="7">
    <source>
        <dbReference type="Proteomes" id="UP000655751"/>
    </source>
</evidence>
<evidence type="ECO:0000313" key="6">
    <source>
        <dbReference type="EMBL" id="MBH0779702.1"/>
    </source>
</evidence>
<keyword evidence="6" id="KW-0031">Aminopeptidase</keyword>
<comment type="similarity">
    <text evidence="3">Belongs to the peptidase M24B family.</text>
</comment>
<dbReference type="RefSeq" id="WP_196152025.1">
    <property type="nucleotide sequence ID" value="NZ_JADMLG010000012.1"/>
</dbReference>
<dbReference type="Pfam" id="PF00557">
    <property type="entry name" value="Peptidase_M24"/>
    <property type="match status" value="1"/>
</dbReference>
<protein>
    <submittedName>
        <fullName evidence="6">Aminopeptidase P family protein</fullName>
    </submittedName>
</protein>
<dbReference type="EMBL" id="JADMLG010000012">
    <property type="protein sequence ID" value="MBH0779702.1"/>
    <property type="molecule type" value="Genomic_DNA"/>
</dbReference>
<evidence type="ECO:0000256" key="1">
    <source>
        <dbReference type="ARBA" id="ARBA00022723"/>
    </source>
</evidence>
<dbReference type="Gene3D" id="3.90.230.10">
    <property type="entry name" value="Creatinase/methionine aminopeptidase superfamily"/>
    <property type="match status" value="1"/>
</dbReference>
<name>A0A931IGP6_9NOCA</name>
<proteinExistence type="inferred from homology"/>
<evidence type="ECO:0000259" key="4">
    <source>
        <dbReference type="Pfam" id="PF00557"/>
    </source>
</evidence>
<keyword evidence="1 3" id="KW-0479">Metal-binding</keyword>
<dbReference type="PANTHER" id="PTHR46112">
    <property type="entry name" value="AMINOPEPTIDASE"/>
    <property type="match status" value="1"/>
</dbReference>
<dbReference type="Gene3D" id="3.40.350.10">
    <property type="entry name" value="Creatinase/prolidase N-terminal domain"/>
    <property type="match status" value="1"/>
</dbReference>
<dbReference type="SUPFAM" id="SSF53092">
    <property type="entry name" value="Creatinase/prolidase N-terminal domain"/>
    <property type="match status" value="1"/>
</dbReference>